<protein>
    <submittedName>
        <fullName evidence="1">17940_t:CDS:1</fullName>
    </submittedName>
</protein>
<accession>A0ABN7UPE3</accession>
<sequence>MLLPNYKHALNRNLYIAYNRLPQLFLHYQIRRLITKLESATSQSLSY</sequence>
<dbReference type="EMBL" id="CAJVQB010004790">
    <property type="protein sequence ID" value="CAG8645720.1"/>
    <property type="molecule type" value="Genomic_DNA"/>
</dbReference>
<comment type="caution">
    <text evidence="1">The sequence shown here is derived from an EMBL/GenBank/DDBJ whole genome shotgun (WGS) entry which is preliminary data.</text>
</comment>
<name>A0ABN7UPE3_GIGMA</name>
<proteinExistence type="predicted"/>
<evidence type="ECO:0000313" key="1">
    <source>
        <dbReference type="EMBL" id="CAG8645720.1"/>
    </source>
</evidence>
<organism evidence="1 2">
    <name type="scientific">Gigaspora margarita</name>
    <dbReference type="NCBI Taxonomy" id="4874"/>
    <lineage>
        <taxon>Eukaryota</taxon>
        <taxon>Fungi</taxon>
        <taxon>Fungi incertae sedis</taxon>
        <taxon>Mucoromycota</taxon>
        <taxon>Glomeromycotina</taxon>
        <taxon>Glomeromycetes</taxon>
        <taxon>Diversisporales</taxon>
        <taxon>Gigasporaceae</taxon>
        <taxon>Gigaspora</taxon>
    </lineage>
</organism>
<dbReference type="Proteomes" id="UP000789901">
    <property type="component" value="Unassembled WGS sequence"/>
</dbReference>
<evidence type="ECO:0000313" key="2">
    <source>
        <dbReference type="Proteomes" id="UP000789901"/>
    </source>
</evidence>
<keyword evidence="2" id="KW-1185">Reference proteome</keyword>
<gene>
    <name evidence="1" type="ORF">GMARGA_LOCUS9086</name>
</gene>
<reference evidence="1 2" key="1">
    <citation type="submission" date="2021-06" db="EMBL/GenBank/DDBJ databases">
        <authorList>
            <person name="Kallberg Y."/>
            <person name="Tangrot J."/>
            <person name="Rosling A."/>
        </authorList>
    </citation>
    <scope>NUCLEOTIDE SEQUENCE [LARGE SCALE GENOMIC DNA]</scope>
    <source>
        <strain evidence="1 2">120-4 pot B 10/14</strain>
    </source>
</reference>